<evidence type="ECO:0000256" key="2">
    <source>
        <dbReference type="PROSITE-ProRule" id="PRU00284"/>
    </source>
</evidence>
<reference evidence="4 5" key="1">
    <citation type="submission" date="2013-07" db="EMBL/GenBank/DDBJ databases">
        <title>Sulfurimonas hongkongensis AST-10 Genome Sequencing.</title>
        <authorList>
            <person name="Cai L."/>
            <person name="Zhang T."/>
        </authorList>
    </citation>
    <scope>NUCLEOTIDE SEQUENCE [LARGE SCALE GENOMIC DNA]</scope>
    <source>
        <strain evidence="4 5">AST-10</strain>
    </source>
</reference>
<accession>T0J3A5</accession>
<sequence length="380" mass="42764">MKSLFFRMRSIHISAFILLPINAFFFTENFIGATVQYLVAIILIIHDFDEKKWGVDLSRKINNSLESMDLSKEIEIDTRFNSESSTMLNAVIFFKNKIKTAILGFQEQSKTHDEISSKLQDIVSFLNAQTQKERKIIEASAKNADNMNLIFEDINENAQLSKEEMQQIDNYLGDTQTNIVSLGQKIQSSVEKETSLAEELNRLSQDAQKTKDVLSVIDDIADQTNLLALNAAIEAARAGEHGRGFAVVADEVRLLAEKTQTSLGEINIIITAVVDSIQIISTQMNDNAKEIYELQNVSSSANEVIKKLITVSGKNIKLSNNIAKKSLEVKEETKEVMDSSKQIEVIFNENSQQIEEVRKIANTLHSWGVGLREKLNEFKI</sequence>
<name>T0J3A5_9BACT</name>
<comment type="caution">
    <text evidence="4">The sequence shown here is derived from an EMBL/GenBank/DDBJ whole genome shotgun (WGS) entry which is preliminary data.</text>
</comment>
<dbReference type="Proteomes" id="UP000015520">
    <property type="component" value="Unassembled WGS sequence"/>
</dbReference>
<feature type="domain" description="Methyl-accepting transducer" evidence="3">
    <location>
        <begin position="108"/>
        <end position="344"/>
    </location>
</feature>
<evidence type="ECO:0000259" key="3">
    <source>
        <dbReference type="PROSITE" id="PS50111"/>
    </source>
</evidence>
<dbReference type="PANTHER" id="PTHR32089">
    <property type="entry name" value="METHYL-ACCEPTING CHEMOTAXIS PROTEIN MCPB"/>
    <property type="match status" value="1"/>
</dbReference>
<dbReference type="OrthoDB" id="5318642at2"/>
<dbReference type="eggNOG" id="COG0840">
    <property type="taxonomic scope" value="Bacteria"/>
</dbReference>
<dbReference type="GO" id="GO:0016020">
    <property type="term" value="C:membrane"/>
    <property type="evidence" value="ECO:0007669"/>
    <property type="project" value="InterPro"/>
</dbReference>
<dbReference type="SMART" id="SM00283">
    <property type="entry name" value="MA"/>
    <property type="match status" value="1"/>
</dbReference>
<organism evidence="4 5">
    <name type="scientific">Sulfurimonas hongkongensis</name>
    <dbReference type="NCBI Taxonomy" id="1172190"/>
    <lineage>
        <taxon>Bacteria</taxon>
        <taxon>Pseudomonadati</taxon>
        <taxon>Campylobacterota</taxon>
        <taxon>Epsilonproteobacteria</taxon>
        <taxon>Campylobacterales</taxon>
        <taxon>Sulfurimonadaceae</taxon>
        <taxon>Sulfurimonas</taxon>
    </lineage>
</organism>
<proteinExistence type="predicted"/>
<dbReference type="Pfam" id="PF00015">
    <property type="entry name" value="MCPsignal"/>
    <property type="match status" value="1"/>
</dbReference>
<dbReference type="PANTHER" id="PTHR32089:SF114">
    <property type="entry name" value="METHYL-ACCEPTING CHEMOTAXIS PROTEIN MCPB"/>
    <property type="match status" value="1"/>
</dbReference>
<dbReference type="InterPro" id="IPR004089">
    <property type="entry name" value="MCPsignal_dom"/>
</dbReference>
<evidence type="ECO:0000256" key="1">
    <source>
        <dbReference type="ARBA" id="ARBA00023224"/>
    </source>
</evidence>
<keyword evidence="1 2" id="KW-0807">Transducer</keyword>
<dbReference type="AlphaFoldDB" id="T0J3A5"/>
<dbReference type="GO" id="GO:0007165">
    <property type="term" value="P:signal transduction"/>
    <property type="evidence" value="ECO:0007669"/>
    <property type="project" value="UniProtKB-KW"/>
</dbReference>
<protein>
    <recommendedName>
        <fullName evidence="3">Methyl-accepting transducer domain-containing protein</fullName>
    </recommendedName>
</protein>
<gene>
    <name evidence="4" type="ORF">M947_09480</name>
</gene>
<dbReference type="PATRIC" id="fig|1172190.3.peg.1833"/>
<dbReference type="PROSITE" id="PS50111">
    <property type="entry name" value="CHEMOTAXIS_TRANSDUC_2"/>
    <property type="match status" value="1"/>
</dbReference>
<dbReference type="RefSeq" id="WP_021288144.1">
    <property type="nucleotide sequence ID" value="NZ_AUPZ01000013.1"/>
</dbReference>
<dbReference type="STRING" id="1172190.M947_09480"/>
<evidence type="ECO:0000313" key="4">
    <source>
        <dbReference type="EMBL" id="EQB35505.1"/>
    </source>
</evidence>
<keyword evidence="5" id="KW-1185">Reference proteome</keyword>
<dbReference type="Gene3D" id="1.10.287.950">
    <property type="entry name" value="Methyl-accepting chemotaxis protein"/>
    <property type="match status" value="1"/>
</dbReference>
<dbReference type="EMBL" id="AUPZ01000013">
    <property type="protein sequence ID" value="EQB35505.1"/>
    <property type="molecule type" value="Genomic_DNA"/>
</dbReference>
<dbReference type="SUPFAM" id="SSF58104">
    <property type="entry name" value="Methyl-accepting chemotaxis protein (MCP) signaling domain"/>
    <property type="match status" value="1"/>
</dbReference>
<evidence type="ECO:0000313" key="5">
    <source>
        <dbReference type="Proteomes" id="UP000015520"/>
    </source>
</evidence>